<reference evidence="6 7" key="1">
    <citation type="submission" date="2022-12" db="EMBL/GenBank/DDBJ databases">
        <title>Chromosome-level genome of Tegillarca granosa.</title>
        <authorList>
            <person name="Kim J."/>
        </authorList>
    </citation>
    <scope>NUCLEOTIDE SEQUENCE [LARGE SCALE GENOMIC DNA]</scope>
    <source>
        <strain evidence="6">Teg-2019</strain>
        <tissue evidence="6">Adductor muscle</tissue>
    </source>
</reference>
<dbReference type="PANTHER" id="PTHR20956:SF12">
    <property type="entry name" value="FLYWCH-TYPE DOMAIN-CONTAINING PROTEIN"/>
    <property type="match status" value="1"/>
</dbReference>
<keyword evidence="1" id="KW-0479">Metal-binding</keyword>
<comment type="caution">
    <text evidence="6">The sequence shown here is derived from an EMBL/GenBank/DDBJ whole genome shotgun (WGS) entry which is preliminary data.</text>
</comment>
<evidence type="ECO:0000313" key="6">
    <source>
        <dbReference type="EMBL" id="KAJ8317057.1"/>
    </source>
</evidence>
<gene>
    <name evidence="6" type="ORF">KUTeg_004961</name>
</gene>
<feature type="region of interest" description="Disordered" evidence="4">
    <location>
        <begin position="516"/>
        <end position="549"/>
    </location>
</feature>
<protein>
    <recommendedName>
        <fullName evidence="5">FLYWCH-type domain-containing protein</fullName>
    </recommendedName>
</protein>
<dbReference type="PANTHER" id="PTHR20956">
    <property type="entry name" value="HEH2P"/>
    <property type="match status" value="1"/>
</dbReference>
<dbReference type="Proteomes" id="UP001217089">
    <property type="component" value="Unassembled WGS sequence"/>
</dbReference>
<evidence type="ECO:0000256" key="2">
    <source>
        <dbReference type="ARBA" id="ARBA00022771"/>
    </source>
</evidence>
<feature type="domain" description="FLYWCH-type" evidence="5">
    <location>
        <begin position="130"/>
        <end position="190"/>
    </location>
</feature>
<evidence type="ECO:0000256" key="3">
    <source>
        <dbReference type="ARBA" id="ARBA00022833"/>
    </source>
</evidence>
<evidence type="ECO:0000256" key="4">
    <source>
        <dbReference type="SAM" id="MobiDB-lite"/>
    </source>
</evidence>
<name>A0ABQ9FKG0_TEGGR</name>
<evidence type="ECO:0000256" key="1">
    <source>
        <dbReference type="ARBA" id="ARBA00022723"/>
    </source>
</evidence>
<keyword evidence="7" id="KW-1185">Reference proteome</keyword>
<accession>A0ABQ9FKG0</accession>
<evidence type="ECO:0000313" key="7">
    <source>
        <dbReference type="Proteomes" id="UP001217089"/>
    </source>
</evidence>
<keyword evidence="2" id="KW-0863">Zinc-finger</keyword>
<dbReference type="InterPro" id="IPR007588">
    <property type="entry name" value="Znf_FLYWCH"/>
</dbReference>
<feature type="compositionally biased region" description="Basic and acidic residues" evidence="4">
    <location>
        <begin position="254"/>
        <end position="266"/>
    </location>
</feature>
<dbReference type="Pfam" id="PF04500">
    <property type="entry name" value="FLYWCH"/>
    <property type="match status" value="1"/>
</dbReference>
<feature type="compositionally biased region" description="Basic and acidic residues" evidence="4">
    <location>
        <begin position="521"/>
        <end position="543"/>
    </location>
</feature>
<feature type="region of interest" description="Disordered" evidence="4">
    <location>
        <begin position="246"/>
        <end position="269"/>
    </location>
</feature>
<organism evidence="6 7">
    <name type="scientific">Tegillarca granosa</name>
    <name type="common">Malaysian cockle</name>
    <name type="synonym">Anadara granosa</name>
    <dbReference type="NCBI Taxonomy" id="220873"/>
    <lineage>
        <taxon>Eukaryota</taxon>
        <taxon>Metazoa</taxon>
        <taxon>Spiralia</taxon>
        <taxon>Lophotrochozoa</taxon>
        <taxon>Mollusca</taxon>
        <taxon>Bivalvia</taxon>
        <taxon>Autobranchia</taxon>
        <taxon>Pteriomorphia</taxon>
        <taxon>Arcoida</taxon>
        <taxon>Arcoidea</taxon>
        <taxon>Arcidae</taxon>
        <taxon>Tegillarca</taxon>
    </lineage>
</organism>
<sequence>MADLCIVCNLHLRQRQEILCCISCLGKQHRRWNSGISREEYRRMRSQGQVVFQCVECIEATSEVPTTSELPSRLLQDAESTRIVEESINIPIVPHAEPHHPEEESLNDETLPQELSTREAVVTFQVTENTSQRGKRKLVSSDGFSYVVKKENKSGSILWRCSVRNSKTSCSATVHQQGDTFITNSKEHTHASKPGLQLTAVQMTQRIIEAAKDDLFVPAPTIVERVMEEMADPTEPEFARPKFSNAVRTANRQRQADRPEEPRDMNFEIDSEFLERHTSWRRDVTVGDHRHLIFASDQQLQHLASAKTWYIDGTFKIVSKPFVQLLSIHFFARSGDDMKTASRDLRPLAKEKKEGLQAGVCQDFGANAIAPCHRAVSRRLRGRDVERCEVCVAWRTDTRLCFSLGTSSMASCSGTWITDGLQPAGWCIQVREEAACPAILPEEQIPVAFNTLKETVTSEQLHREDLDQRRHLDTIIVDRLPYGCEDKQRRRRIAPPHQQESPEVQPVLLCACDSSLQGNRQHPEPTEDDQRGKTPELPTKDYKTSTVPHQPTLGQLQRWIHQRQQTTEEMWTDLQRTSGSTYPGIMFTENMKISGKLYNLTTVTSVMKLDCG</sequence>
<dbReference type="EMBL" id="JARBDR010000246">
    <property type="protein sequence ID" value="KAJ8317057.1"/>
    <property type="molecule type" value="Genomic_DNA"/>
</dbReference>
<evidence type="ECO:0000259" key="5">
    <source>
        <dbReference type="Pfam" id="PF04500"/>
    </source>
</evidence>
<dbReference type="Gene3D" id="2.20.25.240">
    <property type="match status" value="1"/>
</dbReference>
<keyword evidence="3" id="KW-0862">Zinc</keyword>
<proteinExistence type="predicted"/>